<evidence type="ECO:0000313" key="1">
    <source>
        <dbReference type="EMBL" id="QTA87138.1"/>
    </source>
</evidence>
<accession>A0A975BL62</accession>
<proteinExistence type="predicted"/>
<dbReference type="Proteomes" id="UP000663722">
    <property type="component" value="Chromosome"/>
</dbReference>
<evidence type="ECO:0000313" key="2">
    <source>
        <dbReference type="Proteomes" id="UP000663722"/>
    </source>
</evidence>
<dbReference type="RefSeq" id="WP_207682466.1">
    <property type="nucleotide sequence ID" value="NZ_CP061800.1"/>
</dbReference>
<name>A0A975BL62_9BACT</name>
<dbReference type="EMBL" id="CP061800">
    <property type="protein sequence ID" value="QTA87138.1"/>
    <property type="molecule type" value="Genomic_DNA"/>
</dbReference>
<dbReference type="KEGG" id="dmm:dnm_031660"/>
<gene>
    <name evidence="1" type="ORF">dnm_031660</name>
</gene>
<keyword evidence="2" id="KW-1185">Reference proteome</keyword>
<dbReference type="Pfam" id="PF20126">
    <property type="entry name" value="TumE"/>
    <property type="match status" value="1"/>
</dbReference>
<organism evidence="1 2">
    <name type="scientific">Desulfonema magnum</name>
    <dbReference type="NCBI Taxonomy" id="45655"/>
    <lineage>
        <taxon>Bacteria</taxon>
        <taxon>Pseudomonadati</taxon>
        <taxon>Thermodesulfobacteriota</taxon>
        <taxon>Desulfobacteria</taxon>
        <taxon>Desulfobacterales</taxon>
        <taxon>Desulfococcaceae</taxon>
        <taxon>Desulfonema</taxon>
    </lineage>
</organism>
<reference evidence="1" key="1">
    <citation type="journal article" date="2021" name="Microb. Physiol.">
        <title>Proteogenomic Insights into the Physiology of Marine, Sulfate-Reducing, Filamentous Desulfonema limicola and Desulfonema magnum.</title>
        <authorList>
            <person name="Schnaars V."/>
            <person name="Wohlbrand L."/>
            <person name="Scheve S."/>
            <person name="Hinrichs C."/>
            <person name="Reinhardt R."/>
            <person name="Rabus R."/>
        </authorList>
    </citation>
    <scope>NUCLEOTIDE SEQUENCE</scope>
    <source>
        <strain evidence="1">4be13</strain>
    </source>
</reference>
<sequence>MNGCVFWKASKISVHNYLALFRRGIEKLEDYGYAESLEIREQIRPDKHLDIKVKAVLVDRSVLHIKEYIDTRYKINRLSYAYHYQNADGGLIFRYDNAMHWDSGNISTRKMVR</sequence>
<dbReference type="InterPro" id="IPR045397">
    <property type="entry name" value="TumE-like"/>
</dbReference>
<dbReference type="AlphaFoldDB" id="A0A975BL62"/>
<protein>
    <submittedName>
        <fullName evidence="1">Uncharacterized protein</fullName>
    </submittedName>
</protein>